<dbReference type="OrthoDB" id="361283at2759"/>
<dbReference type="InterPro" id="IPR056897">
    <property type="entry name" value="Ig_NUP210_4th"/>
</dbReference>
<dbReference type="WBParaSite" id="ASIM_0000435001-mRNA-1">
    <property type="protein sequence ID" value="ASIM_0000435001-mRNA-1"/>
    <property type="gene ID" value="ASIM_0000435001"/>
</dbReference>
<dbReference type="Proteomes" id="UP000267096">
    <property type="component" value="Unassembled WGS sequence"/>
</dbReference>
<dbReference type="AlphaFoldDB" id="A0A0M3J9T1"/>
<protein>
    <submittedName>
        <fullName evidence="4">IgGFc_binding domain-containing protein</fullName>
    </submittedName>
</protein>
<evidence type="ECO:0000313" key="4">
    <source>
        <dbReference type="WBParaSite" id="ASIM_0000435001-mRNA-1"/>
    </source>
</evidence>
<dbReference type="Pfam" id="PF24991">
    <property type="entry name" value="Ig_NUP210_4th"/>
    <property type="match status" value="1"/>
</dbReference>
<dbReference type="PANTHER" id="PTHR23019:SF0">
    <property type="entry name" value="NUCLEAR PORE MEMBRANE GLYCOPROTEIN 210"/>
    <property type="match status" value="1"/>
</dbReference>
<name>A0A0M3J9T1_ANISI</name>
<evidence type="ECO:0000313" key="2">
    <source>
        <dbReference type="EMBL" id="VDK23253.1"/>
    </source>
</evidence>
<gene>
    <name evidence="2" type="ORF">ASIM_LOCUS4165</name>
</gene>
<evidence type="ECO:0000313" key="3">
    <source>
        <dbReference type="Proteomes" id="UP000267096"/>
    </source>
</evidence>
<accession>A0A0M3J9T1</accession>
<feature type="domain" description="NUP210 fourth Ig-like" evidence="1">
    <location>
        <begin position="32"/>
        <end position="108"/>
    </location>
</feature>
<dbReference type="PANTHER" id="PTHR23019">
    <property type="entry name" value="NUCLEAR PORE MEMBRANE GLYCOPROTEIN GP210-RELATED"/>
    <property type="match status" value="1"/>
</dbReference>
<reference evidence="4" key="1">
    <citation type="submission" date="2017-02" db="UniProtKB">
        <authorList>
            <consortium name="WormBaseParasite"/>
        </authorList>
    </citation>
    <scope>IDENTIFICATION</scope>
</reference>
<keyword evidence="3" id="KW-1185">Reference proteome</keyword>
<dbReference type="EMBL" id="UYRR01007057">
    <property type="protein sequence ID" value="VDK23253.1"/>
    <property type="molecule type" value="Genomic_DNA"/>
</dbReference>
<dbReference type="InterPro" id="IPR045197">
    <property type="entry name" value="NUP210-like"/>
</dbReference>
<dbReference type="GO" id="GO:0005643">
    <property type="term" value="C:nuclear pore"/>
    <property type="evidence" value="ECO:0007669"/>
    <property type="project" value="TreeGrafter"/>
</dbReference>
<evidence type="ECO:0000259" key="1">
    <source>
        <dbReference type="Pfam" id="PF24991"/>
    </source>
</evidence>
<reference evidence="2 3" key="2">
    <citation type="submission" date="2018-11" db="EMBL/GenBank/DDBJ databases">
        <authorList>
            <consortium name="Pathogen Informatics"/>
        </authorList>
    </citation>
    <scope>NUCLEOTIDE SEQUENCE [LARGE SCALE GENOMIC DNA]</scope>
</reference>
<sequence>MFFYLKANHKPVSSHIYVVPPSGVSFVISTGSWYLQKGSLYGISVSLLDSDDNIMLIPENARFETTVPEEYFEILEHSSNNTYFYVKAIKSGMATIRSTFLSVIDEDGHGISGLGEVNGEKMATISDAVEIWPKSIIFAYDSELSEQQSWTVEVGLCWKFCF</sequence>
<proteinExistence type="predicted"/>
<organism evidence="4">
    <name type="scientific">Anisakis simplex</name>
    <name type="common">Herring worm</name>
    <dbReference type="NCBI Taxonomy" id="6269"/>
    <lineage>
        <taxon>Eukaryota</taxon>
        <taxon>Metazoa</taxon>
        <taxon>Ecdysozoa</taxon>
        <taxon>Nematoda</taxon>
        <taxon>Chromadorea</taxon>
        <taxon>Rhabditida</taxon>
        <taxon>Spirurina</taxon>
        <taxon>Ascaridomorpha</taxon>
        <taxon>Ascaridoidea</taxon>
        <taxon>Anisakidae</taxon>
        <taxon>Anisakis</taxon>
        <taxon>Anisakis simplex complex</taxon>
    </lineage>
</organism>